<dbReference type="Gene3D" id="3.40.50.11460">
    <property type="match status" value="1"/>
</dbReference>
<evidence type="ECO:0000256" key="13">
    <source>
        <dbReference type="ARBA" id="ARBA00023332"/>
    </source>
</evidence>
<dbReference type="GO" id="GO:0006633">
    <property type="term" value="P:fatty acid biosynthetic process"/>
    <property type="evidence" value="ECO:0007669"/>
    <property type="project" value="InterPro"/>
</dbReference>
<evidence type="ECO:0000256" key="34">
    <source>
        <dbReference type="ARBA" id="ARBA00048051"/>
    </source>
</evidence>
<dbReference type="InterPro" id="IPR036736">
    <property type="entry name" value="ACP-like_sf"/>
</dbReference>
<dbReference type="Proteomes" id="UP000185511">
    <property type="component" value="Chromosome"/>
</dbReference>
<evidence type="ECO:0000256" key="5">
    <source>
        <dbReference type="ARBA" id="ARBA00022679"/>
    </source>
</evidence>
<feature type="active site" description="Proton acceptor; for dehydratase activity" evidence="57">
    <location>
        <position position="963"/>
    </location>
</feature>
<feature type="domain" description="Carrier" evidence="58">
    <location>
        <begin position="3730"/>
        <end position="3805"/>
    </location>
</feature>
<dbReference type="PROSITE" id="PS52004">
    <property type="entry name" value="KS3_2"/>
    <property type="match status" value="2"/>
</dbReference>
<comment type="catalytic activity">
    <reaction evidence="30">
        <text>(2E)-hexadecenoyl-[ACP] + NADPH + H(+) = hexadecanoyl-[ACP] + NADP(+)</text>
        <dbReference type="Rhea" id="RHEA:41912"/>
        <dbReference type="Rhea" id="RHEA-COMP:9651"/>
        <dbReference type="Rhea" id="RHEA-COMP:9652"/>
        <dbReference type="ChEBI" id="CHEBI:15378"/>
        <dbReference type="ChEBI" id="CHEBI:57783"/>
        <dbReference type="ChEBI" id="CHEBI:58349"/>
        <dbReference type="ChEBI" id="CHEBI:78481"/>
        <dbReference type="ChEBI" id="CHEBI:78483"/>
    </reaction>
    <physiologicalReaction direction="left-to-right" evidence="30">
        <dbReference type="Rhea" id="RHEA:41913"/>
    </physiologicalReaction>
</comment>
<evidence type="ECO:0000256" key="20">
    <source>
        <dbReference type="ARBA" id="ARBA00023401"/>
    </source>
</evidence>
<evidence type="ECO:0000256" key="27">
    <source>
        <dbReference type="ARBA" id="ARBA00047451"/>
    </source>
</evidence>
<comment type="catalytic activity">
    <reaction evidence="33">
        <text>acetyl-[ACP] + malonyl-[ACP] + H(+) = 3-oxobutanoyl-[ACP] + holo-[ACP] + CO2</text>
        <dbReference type="Rhea" id="RHEA:41800"/>
        <dbReference type="Rhea" id="RHEA-COMP:9621"/>
        <dbReference type="Rhea" id="RHEA-COMP:9623"/>
        <dbReference type="Rhea" id="RHEA-COMP:9625"/>
        <dbReference type="Rhea" id="RHEA-COMP:9685"/>
        <dbReference type="ChEBI" id="CHEBI:15378"/>
        <dbReference type="ChEBI" id="CHEBI:16526"/>
        <dbReference type="ChEBI" id="CHEBI:64479"/>
        <dbReference type="ChEBI" id="CHEBI:78446"/>
        <dbReference type="ChEBI" id="CHEBI:78449"/>
        <dbReference type="ChEBI" id="CHEBI:78450"/>
    </reaction>
    <physiologicalReaction direction="left-to-right" evidence="33">
        <dbReference type="Rhea" id="RHEA:41801"/>
    </physiologicalReaction>
</comment>
<dbReference type="PANTHER" id="PTHR43775:SF51">
    <property type="entry name" value="INACTIVE PHENOLPHTHIOCEROL SYNTHESIS POLYKETIDE SYNTHASE TYPE I PKS1-RELATED"/>
    <property type="match status" value="1"/>
</dbReference>
<dbReference type="FunFam" id="3.40.47.10:FF:000019">
    <property type="entry name" value="Polyketide synthase type I"/>
    <property type="match status" value="2"/>
</dbReference>
<evidence type="ECO:0000256" key="21">
    <source>
        <dbReference type="ARBA" id="ARBA00023402"/>
    </source>
</evidence>
<dbReference type="SMART" id="SM00822">
    <property type="entry name" value="PKS_KR"/>
    <property type="match status" value="2"/>
</dbReference>
<dbReference type="Pfam" id="PF00109">
    <property type="entry name" value="ketoacyl-synt"/>
    <property type="match status" value="2"/>
</dbReference>
<keyword evidence="9" id="KW-0045">Antibiotic biosynthesis</keyword>
<evidence type="ECO:0000256" key="4">
    <source>
        <dbReference type="ARBA" id="ARBA00022553"/>
    </source>
</evidence>
<dbReference type="InterPro" id="IPR001227">
    <property type="entry name" value="Ac_transferase_dom_sf"/>
</dbReference>
<dbReference type="GO" id="GO:0004313">
    <property type="term" value="F:[acyl-carrier-protein] S-acetyltransferase activity"/>
    <property type="evidence" value="ECO:0007669"/>
    <property type="project" value="UniProtKB-EC"/>
</dbReference>
<dbReference type="InterPro" id="IPR013968">
    <property type="entry name" value="PKS_KR"/>
</dbReference>
<dbReference type="Pfam" id="PF13602">
    <property type="entry name" value="ADH_zinc_N_2"/>
    <property type="match status" value="1"/>
</dbReference>
<evidence type="ECO:0000256" key="54">
    <source>
        <dbReference type="ARBA" id="ARBA00060158"/>
    </source>
</evidence>
<dbReference type="SUPFAM" id="SSF47336">
    <property type="entry name" value="ACP-like"/>
    <property type="match status" value="2"/>
</dbReference>
<dbReference type="GO" id="GO:0004316">
    <property type="term" value="F:3-oxoacyl-[acyl-carrier-protein] reductase (NADPH) activity"/>
    <property type="evidence" value="ECO:0007669"/>
    <property type="project" value="UniProtKB-EC"/>
</dbReference>
<evidence type="ECO:0000256" key="25">
    <source>
        <dbReference type="ARBA" id="ARBA00047400"/>
    </source>
</evidence>
<dbReference type="SMART" id="SM00826">
    <property type="entry name" value="PKS_DH"/>
    <property type="match status" value="2"/>
</dbReference>
<evidence type="ECO:0000256" key="19">
    <source>
        <dbReference type="ARBA" id="ARBA00023399"/>
    </source>
</evidence>
<comment type="catalytic activity">
    <reaction evidence="36">
        <text>tetradecanoyl-[ACP] + H2O = tetradecanoate + holo-[ACP] + H(+)</text>
        <dbReference type="Rhea" id="RHEA:30123"/>
        <dbReference type="Rhea" id="RHEA-COMP:9648"/>
        <dbReference type="Rhea" id="RHEA-COMP:9685"/>
        <dbReference type="ChEBI" id="CHEBI:15377"/>
        <dbReference type="ChEBI" id="CHEBI:15378"/>
        <dbReference type="ChEBI" id="CHEBI:30807"/>
        <dbReference type="ChEBI" id="CHEBI:64479"/>
        <dbReference type="ChEBI" id="CHEBI:78477"/>
        <dbReference type="EC" id="3.1.2.14"/>
    </reaction>
    <physiologicalReaction direction="left-to-right" evidence="36">
        <dbReference type="Rhea" id="RHEA:30124"/>
    </physiologicalReaction>
</comment>
<dbReference type="GO" id="GO:0004312">
    <property type="term" value="F:fatty acid synthase activity"/>
    <property type="evidence" value="ECO:0007669"/>
    <property type="project" value="TreeGrafter"/>
</dbReference>
<evidence type="ECO:0000256" key="7">
    <source>
        <dbReference type="ARBA" id="ARBA00022799"/>
    </source>
</evidence>
<dbReference type="FunFam" id="1.10.1200.10:FF:000007">
    <property type="entry name" value="Probable polyketide synthase pks17"/>
    <property type="match status" value="1"/>
</dbReference>
<evidence type="ECO:0000256" key="55">
    <source>
        <dbReference type="ARBA" id="ARBA00060622"/>
    </source>
</evidence>
<comment type="catalytic activity">
    <reaction evidence="32">
        <text>3-oxobutanoyl-[ACP] + NADPH + H(+) = (3R)-hydroxybutanoyl-[ACP] + NADP(+)</text>
        <dbReference type="Rhea" id="RHEA:41804"/>
        <dbReference type="Rhea" id="RHEA-COMP:9625"/>
        <dbReference type="Rhea" id="RHEA-COMP:9626"/>
        <dbReference type="ChEBI" id="CHEBI:15378"/>
        <dbReference type="ChEBI" id="CHEBI:57783"/>
        <dbReference type="ChEBI" id="CHEBI:58349"/>
        <dbReference type="ChEBI" id="CHEBI:78450"/>
        <dbReference type="ChEBI" id="CHEBI:78451"/>
    </reaction>
    <physiologicalReaction direction="left-to-right" evidence="32">
        <dbReference type="Rhea" id="RHEA:41805"/>
    </physiologicalReaction>
</comment>
<dbReference type="InterPro" id="IPR014043">
    <property type="entry name" value="Acyl_transferase_dom"/>
</dbReference>
<evidence type="ECO:0000256" key="17">
    <source>
        <dbReference type="ARBA" id="ARBA00023394"/>
    </source>
</evidence>
<comment type="catalytic activity">
    <reaction evidence="15">
        <text>(3R)-hydroxyhexanoyl-[ACP] = (2E)-hexenoyl-[ACP] + H2O</text>
        <dbReference type="Rhea" id="RHEA:41828"/>
        <dbReference type="Rhea" id="RHEA-COMP:9630"/>
        <dbReference type="Rhea" id="RHEA-COMP:9631"/>
        <dbReference type="ChEBI" id="CHEBI:15377"/>
        <dbReference type="ChEBI" id="CHEBI:78457"/>
        <dbReference type="ChEBI" id="CHEBI:78458"/>
    </reaction>
    <physiologicalReaction direction="left-to-right" evidence="15">
        <dbReference type="Rhea" id="RHEA:41829"/>
    </physiologicalReaction>
</comment>
<evidence type="ECO:0000256" key="10">
    <source>
        <dbReference type="ARBA" id="ARBA00023239"/>
    </source>
</evidence>
<evidence type="ECO:0000256" key="42">
    <source>
        <dbReference type="ARBA" id="ARBA00048704"/>
    </source>
</evidence>
<dbReference type="Gene3D" id="3.40.47.10">
    <property type="match status" value="2"/>
</dbReference>
<dbReference type="SMART" id="SM00825">
    <property type="entry name" value="PKS_KS"/>
    <property type="match status" value="2"/>
</dbReference>
<dbReference type="Pfam" id="PF08659">
    <property type="entry name" value="KR"/>
    <property type="match status" value="2"/>
</dbReference>
<comment type="catalytic activity">
    <reaction evidence="26">
        <text>3-oxodecanoyl-[ACP] + NADPH + H(+) = (3R)-hydroxydecanoyl-[ACP] + NADP(+)</text>
        <dbReference type="Rhea" id="RHEA:41856"/>
        <dbReference type="Rhea" id="RHEA-COMP:9637"/>
        <dbReference type="Rhea" id="RHEA-COMP:9638"/>
        <dbReference type="ChEBI" id="CHEBI:15378"/>
        <dbReference type="ChEBI" id="CHEBI:57783"/>
        <dbReference type="ChEBI" id="CHEBI:58349"/>
        <dbReference type="ChEBI" id="CHEBI:78464"/>
        <dbReference type="ChEBI" id="CHEBI:78466"/>
    </reaction>
    <physiologicalReaction direction="left-to-right" evidence="26">
        <dbReference type="Rhea" id="RHEA:41857"/>
    </physiologicalReaction>
</comment>
<dbReference type="InterPro" id="IPR013154">
    <property type="entry name" value="ADH-like_N"/>
</dbReference>
<comment type="catalytic activity">
    <reaction evidence="49">
        <text>3-oxooctanoyl-[ACP] + NADPH + H(+) = (3R)-hydroxyoctanoyl-[ACP] + NADP(+)</text>
        <dbReference type="Rhea" id="RHEA:41840"/>
        <dbReference type="Rhea" id="RHEA-COMP:9633"/>
        <dbReference type="Rhea" id="RHEA-COMP:9634"/>
        <dbReference type="ChEBI" id="CHEBI:15378"/>
        <dbReference type="ChEBI" id="CHEBI:57783"/>
        <dbReference type="ChEBI" id="CHEBI:58349"/>
        <dbReference type="ChEBI" id="CHEBI:78460"/>
        <dbReference type="ChEBI" id="CHEBI:78461"/>
    </reaction>
    <physiologicalReaction direction="left-to-right" evidence="49">
        <dbReference type="Rhea" id="RHEA:41841"/>
    </physiologicalReaction>
</comment>
<dbReference type="GO" id="GO:0019171">
    <property type="term" value="F:(3R)-hydroxyacyl-[acyl-carrier-protein] dehydratase activity"/>
    <property type="evidence" value="ECO:0007669"/>
    <property type="project" value="UniProtKB-EC"/>
</dbReference>
<feature type="domain" description="Carrier" evidence="58">
    <location>
        <begin position="1993"/>
        <end position="2068"/>
    </location>
</feature>
<evidence type="ECO:0000256" key="43">
    <source>
        <dbReference type="ARBA" id="ARBA00048935"/>
    </source>
</evidence>
<dbReference type="InterPro" id="IPR018201">
    <property type="entry name" value="Ketoacyl_synth_AS"/>
</dbReference>
<evidence type="ECO:0000256" key="11">
    <source>
        <dbReference type="ARBA" id="ARBA00023268"/>
    </source>
</evidence>
<feature type="domain" description="Ketosynthase family 3 (KS3)" evidence="59">
    <location>
        <begin position="33"/>
        <end position="459"/>
    </location>
</feature>
<dbReference type="SUPFAM" id="SSF53474">
    <property type="entry name" value="alpha/beta-Hydrolases"/>
    <property type="match status" value="1"/>
</dbReference>
<dbReference type="InterPro" id="IPR015083">
    <property type="entry name" value="NorB/c/GfsB-D-like_docking"/>
</dbReference>
<evidence type="ECO:0000256" key="23">
    <source>
        <dbReference type="ARBA" id="ARBA00047300"/>
    </source>
</evidence>
<comment type="catalytic activity">
    <reaction evidence="23">
        <text>3-oxooctadecanoyl-[ACP] + NADPH + H(+) = (3R)-hydroxyoctadecanoyl-[ACP] + NADP(+)</text>
        <dbReference type="Rhea" id="RHEA:41920"/>
        <dbReference type="Rhea" id="RHEA-COMP:9653"/>
        <dbReference type="Rhea" id="RHEA-COMP:9654"/>
        <dbReference type="ChEBI" id="CHEBI:15378"/>
        <dbReference type="ChEBI" id="CHEBI:57783"/>
        <dbReference type="ChEBI" id="CHEBI:58349"/>
        <dbReference type="ChEBI" id="CHEBI:78487"/>
        <dbReference type="ChEBI" id="CHEBI:78488"/>
    </reaction>
    <physiologicalReaction direction="left-to-right" evidence="23">
        <dbReference type="Rhea" id="RHEA:41921"/>
    </physiologicalReaction>
</comment>
<dbReference type="Pfam" id="PF08990">
    <property type="entry name" value="Docking"/>
    <property type="match status" value="1"/>
</dbReference>
<keyword evidence="6" id="KW-0677">Repeat</keyword>
<feature type="region of interest" description="C-terminal hotdog fold" evidence="57">
    <location>
        <begin position="1066"/>
        <end position="1205"/>
    </location>
</feature>
<dbReference type="Gene3D" id="3.40.366.10">
    <property type="entry name" value="Malonyl-Coenzyme A Acyl Carrier Protein, domain 2"/>
    <property type="match status" value="2"/>
</dbReference>
<dbReference type="Pfam" id="PF00698">
    <property type="entry name" value="Acyl_transf_1"/>
    <property type="match status" value="2"/>
</dbReference>
<dbReference type="GO" id="GO:0008270">
    <property type="term" value="F:zinc ion binding"/>
    <property type="evidence" value="ECO:0007669"/>
    <property type="project" value="InterPro"/>
</dbReference>
<dbReference type="Gene3D" id="3.40.50.720">
    <property type="entry name" value="NAD(P)-binding Rossmann-like Domain"/>
    <property type="match status" value="2"/>
</dbReference>
<dbReference type="Pfam" id="PF00975">
    <property type="entry name" value="Thioesterase"/>
    <property type="match status" value="1"/>
</dbReference>
<comment type="pathway">
    <text evidence="2">Lipid metabolism.</text>
</comment>
<comment type="catalytic activity">
    <reaction evidence="25">
        <text>a (3R)-hydroxyacyl-[ACP] + NADP(+) = a 3-oxoacyl-[ACP] + NADPH + H(+)</text>
        <dbReference type="Rhea" id="RHEA:17397"/>
        <dbReference type="Rhea" id="RHEA-COMP:9916"/>
        <dbReference type="Rhea" id="RHEA-COMP:9945"/>
        <dbReference type="ChEBI" id="CHEBI:15378"/>
        <dbReference type="ChEBI" id="CHEBI:57783"/>
        <dbReference type="ChEBI" id="CHEBI:58349"/>
        <dbReference type="ChEBI" id="CHEBI:78776"/>
        <dbReference type="ChEBI" id="CHEBI:78827"/>
        <dbReference type="EC" id="1.1.1.100"/>
    </reaction>
    <physiologicalReaction direction="right-to-left" evidence="25">
        <dbReference type="Rhea" id="RHEA:17399"/>
    </physiologicalReaction>
</comment>
<comment type="catalytic activity">
    <reaction evidence="44">
        <text>(2E)-octadecenoyl-[ACP] + NADPH + H(+) = octadecanoyl-[ACP] + NADP(+)</text>
        <dbReference type="Rhea" id="RHEA:41928"/>
        <dbReference type="Rhea" id="RHEA-COMP:9655"/>
        <dbReference type="Rhea" id="RHEA-COMP:9656"/>
        <dbReference type="ChEBI" id="CHEBI:15378"/>
        <dbReference type="ChEBI" id="CHEBI:57783"/>
        <dbReference type="ChEBI" id="CHEBI:58349"/>
        <dbReference type="ChEBI" id="CHEBI:78489"/>
        <dbReference type="ChEBI" id="CHEBI:78495"/>
    </reaction>
    <physiologicalReaction direction="left-to-right" evidence="44">
        <dbReference type="Rhea" id="RHEA:41929"/>
    </physiologicalReaction>
</comment>
<dbReference type="InterPro" id="IPR016036">
    <property type="entry name" value="Malonyl_transacylase_ACP-bd"/>
</dbReference>
<comment type="function">
    <text evidence="54">Involved in the biosynthesis of antibiotic erythromycin via the biosynthesis of its aglycone precursor, 6-deoxyerythronolide B (6-dEB).</text>
</comment>
<reference evidence="62" key="1">
    <citation type="submission" date="2016-06" db="EMBL/GenBank/DDBJ databases">
        <title>Complete genome sequence of Actinoalloteichus fjordicus DSM 46855 (=ADI127-17), type strain of the new species Actinoalloteichus fjordicus.</title>
        <authorList>
            <person name="Ruckert C."/>
            <person name="Nouioui I."/>
            <person name="Willmese J."/>
            <person name="van Wezel G."/>
            <person name="Klenk H.-P."/>
            <person name="Kalinowski J."/>
            <person name="Zotchev S.B."/>
        </authorList>
    </citation>
    <scope>NUCLEOTIDE SEQUENCE [LARGE SCALE GENOMIC DNA]</scope>
    <source>
        <strain evidence="62">ADI127-7</strain>
    </source>
</reference>
<dbReference type="PROSITE" id="PS01162">
    <property type="entry name" value="QOR_ZETA_CRYSTAL"/>
    <property type="match status" value="1"/>
</dbReference>
<dbReference type="InterPro" id="IPR016039">
    <property type="entry name" value="Thiolase-like"/>
</dbReference>
<comment type="catalytic activity">
    <reaction evidence="21">
        <text>(3R)-hydroxybutanoyl-[ACP] = (2E)-butenoyl-[ACP] + H2O</text>
        <dbReference type="Rhea" id="RHEA:41808"/>
        <dbReference type="Rhea" id="RHEA-COMP:9626"/>
        <dbReference type="Rhea" id="RHEA-COMP:9627"/>
        <dbReference type="ChEBI" id="CHEBI:15377"/>
        <dbReference type="ChEBI" id="CHEBI:78451"/>
        <dbReference type="ChEBI" id="CHEBI:78453"/>
    </reaction>
    <physiologicalReaction direction="left-to-right" evidence="21">
        <dbReference type="Rhea" id="RHEA:41809"/>
    </physiologicalReaction>
</comment>
<dbReference type="SMART" id="SM01294">
    <property type="entry name" value="PKS_PP_betabranch"/>
    <property type="match status" value="1"/>
</dbReference>
<feature type="domain" description="PKS/mFAS DH" evidence="60">
    <location>
        <begin position="2986"/>
        <end position="3246"/>
    </location>
</feature>
<dbReference type="InterPro" id="IPR014031">
    <property type="entry name" value="Ketoacyl_synth_C"/>
</dbReference>
<sequence>MANEEKLVGYLKRVTAELHQTRERLRAAESDAREPIAIVSMACRFPGGVRSPEDLWRLLSEGGDAISEFPADRGWDVEGLYDPEPGVPGKSYVREGGFLDGVADFDAELFGISPREAVGMDPQQRLLLESAWEALERAGIDPLSLRGAPVGVFAGTNGQDYSALMAASPQRAEAFSGTGNAAAILSGRVAYALGLEGPAVSIDTACSSALVSLHLACHALSRRECTLALAGGVTVMSTPSSFVGFSMQRGLATDGRCKAFADAADGTGWSEGVGLVLLERLSDAQRNGHQVLAVVRGSAVNSDGASNGLTSPNGPSQQRVIRQALANARIPAGGVDAVEAHGTGTRLGDPIEAQALLATYGQDRPADRPLWLGSVKSNIGHTQAAAGIAGVIKMVLALRHGVLPRTLHVDAPSSHVDWDAGAVRLLTEQVEWPAVDRPRRVGVSSFGISGTNAHLVLEQVPPPVATEVPARVPVPVVPWVVSARSPEALRAQAARLLSFVEDAPRIAPVDLGWSLATTRSLHSHRAVVLGGDREQLLAGLGVLAAGAAGPRVVTGTAGSGRLAVLFSGQGAQRVGMGRELYGAFPVFAESFDAVCAGFDGLLPGGLAEVVFGASNSDSGSDSDSGSGSVLDRTVFAQAGLFAFEVALFRLVESWGVRPDVVTGHSLGEITAAYVAGVFSLEDACRLVGARGRLMQALPEGGAMVAVAASEDEVRPLLSDVVGIAAVNGPGSVVVSGAEVAVSAVAAHFASLGRKTRRLVVSHAFHSHLMDPMLVEFAGVAEGVRFESARLPVVSLVSGEVAGEEISTPEYWVRHVREPVRFADGVDALRRIGVTRFLELGPQAVLTPMVGEIIAESTAVAASRKDRSEAEGLLTALATLHITGIPLDWDALLPGAHRVDLPTHAFQRQRFWPEPGSGTGDVTAAGLTAAEHPLLGAMVAVAGTDGLVLTGRVSTRFHPWLADHVVQGTVIVPGTALVELAIHAGDQLGFPQLAELTLHTPLTLTRQDVHLQIVVGEREQSGERSLHVYSRPDDDGSWTTHAAGVLTETIGRADFDFAEWPPAGAQALPFDAEELYTRLAAGGLTYGPAFRGLQAAWVRGEEVFVEVDLPEEERPRATAFGLHPALLDAALHAAGFTGIGTEDQRGLVPFAWSGVTLHAAGAGTLRARLSRHGADALAIAVADATGAPVASVDSLVLRPMTTDRPTAPSEALYRLDWKPMVVEPQAGPGSWAVLDGEELTATLARQVAEIADHPTLDAVTAADVVVVLLRTASGPISAEHTHDAVQTALEVLQSWLADDRFVDSRLLLLTRFAVGEDAAAPAAAAAWGLARTAQSEHPGRIVLADLDDHPASAAALPALVTSGEEQAVLRGGRLAVPRLARMPKPGEPDGPLRPPPVEHWRLDAPERGSLDNLTLVEFPEAGAPLTEGQLRVEVRAAGINFRDVLGALGMYPGPPVPLGIEAAGVVVETGPGVTSLRPGDRVMGIFGGAFGPVALADHRMCARIPDGWTFAEAASVPLVFLTAYYALVDLGQVNPGETVLVHAAAGGVGMAATQLARHLGAEVFGTASVAKHDTLRALDFAEDHLGSSRDVQFEDRFRTATDGRGVDVVLNSLAGEYLDASLRLLAPGGRFLELGKTDLREPTTGYRAFDLIEAGPERIQEMFAALLTLFDQGALRPLPITAWDVRDARAAFRRLSQAGLVGKAVLTVQAPWRRDGTVLITGGTGALGTQLARHLARDGFRHLLLISRRGRATPGAEELITELAGLGAETEVLACDGADRDALAAALRDVPADRPLTAVVHTAGVLDDGLLDALTEDRLDTVLRPKADAAIHLHELTRSLDLAGFVLFSSLSATVGAQGQANYAAANALLDALAAHRSSIGLPAHSLAWGPWAADSGMTGTVGEADLRRMSAAGLVPFTEQDGWPLFDLAVTAAHPAPVPVRFDLRALRARATGLPAVLSGLASVHRRPAAGTSSGAGSLRERLAGMTGLQRSAALLEVVRAQVAGVLGHGSLEAVDPDRAFTDLGFDSLTAVELRNLLGSATGLRLPSTLIFDYPTPSALATQLDLDLGGADTSRAPAGPVRTSEAADPIAIVAMSCRFPGGVTSPEDLWRLVSEGVDAVGEFPTDRGWDLAGMAGTAGQRAGVSYVHEGGFVDGVGGFDPRFFGISPREALAMDPQQRLLLEASWEVLENAGVVPASLRGTPTGVFIGAASSNYGTGSTEVPEEITGHLLTGNAGSVSSGRIAYVLGLEGPSMTVDTACSSSLVALHLASRSLAAGECSLALVGGVAVMATPGMFLEFSRQRGLAPDGRCKAFAESADGTGWSEGVGLLLVERLSDARRNGHPVLAVVRGSAVNSDGASNGLTAPNGPSQQRVIRAALGDAGLAASEVDVVEAHGTGTTLGDPIEAQALLATYGRDRPADRPLWLGSLKSNIGHSQAAAGVGGVIKMVQAMRHGVLPKTLHVDAPTSHVDWASSDIRLLTEAVPWESADRPRRAGVSSFGISGTNAHVLLEQAPEPAAVRLDTPEATPRVVPWTLSARSPEALAAQADRLASHLAGAPGLGVAEVGRSLATSRSTFEHRAVVVGGDRDELLAGLAALDAPDVAGVAGPAGRVVLVFPGQGSQWVGMGRELLGCSPVFAARFAECAQALAPWVEWSLVAAVDDEGLLGRVDVVQPVLFAVLVSLAAVWESFGVRPDAVVGHSQGEIAAAVVAGGLSLSDGARVVCARSRLIAQTLAGGGGMLSVALPEDEVRSRLTTFDAGAGAGAGGVVSVAAVNGPSSVVVSGEPEALAGFAGSCESDGVRVRRIAVDYASHSEQVERLESDLLTALDGIAPQRSGVGFFSTVTGDWIDTSELDSGYWYRNLRQTVRFHSAIVSLAEQGYTGFVESSPHPVLTMSIQDTLDVLEVDGALVTGTLRRDDGGLGRLYDSLGQAWTQGYPVDWTPAFGEHSRRVPLPTYPFQHTHYWLENSQPAGNAGSLGLEPTEHPLLGAATDLAAGGDTILTGALSTARQPWLNWHSVAGTVLFPGSGFLELALHAADHIGYRRVDELTLETPLTLTEDGVVQIQVAIAEPEADGKRAVTVYSRPAGAAEPDWTRHAAGLLAPAAGSGGELHVWPPAGATAIELDTPENGILTAWRDGEEVFADVALPEELHEEAARFGIHPVLLNAALDVINLVALDGELADGWMPFSWSGISLAATGATAARVRLSRTAADTVVLTLADGAGEPLLSTESLVLRPLPAAPDTNGGSHHPLLRLTWPVLPLDTAEQGGRWAVVGEDELDLISSLRAAGMPAESYLDLASLGAAAGRGAAAPDVVLVSCLTATTGDGDAAAAIRSDASHALRMVQDWLTEDSLHGSRLVICTRGAISAAAHDQVTDLGGAAIWGLLRTAQSENPDRFLLVDLDDREKSAAALPALLAAGEPQAAVRDGAVHIPRLERAVPLPSAEPISLGDGTVLLTGATGTLGRIFARHLVTRYGARDLLLLSRRGPKADGAEELLGELTSLGARPELLTCDAADRTALAQVLAAIPVDRPLTAVVHAAGVLDDGVLDSLDEERMDRVLRPKVDAALNLHELTADAAPSAFVLFSSVVGTFGWPGQGNYAAANAFLDGLAQYRRRLGLPAHSLAWGLWAAAADLAGAGRSRMSRGGLRPLSEADGLALFDSALGSTDPALVAAPLDTAALRSGTAELPRMFAGLVRPGRRRATAVRGTDAGTLRRELAGMSEAEQLETLTGLVRTSAEAILGFTGKDTLAAEQDLLAAGFDSLTAMELRNRLGSATGLRMAASVVFDHRTPSALARLLREELATAPDATTASSRSDPADSLRHLFREACAANRLKEGLGLLEAAAALRPSFRDAAEFGRPLVPVQLARGEARPPLICFSSYAAMGGIHQYSRLAAASRGVRDLHGIPTPGFPADEPLPATREALFGLYADAVLEAAGEEPFILLGSSSGGLFAHATASALEAEGRPPAAVVLLDSYIPRTVTGNAFWQQMTQGMFDRESLFGELDTTRLSAMSWYFRIFADFEPASLAAPVLFAQPADAIMIGPDQHEPEGEWRSTWDTAHTSIVVPGDHYTMVESHAETTAAAIEAWIAETL</sequence>
<evidence type="ECO:0000256" key="36">
    <source>
        <dbReference type="ARBA" id="ARBA00048289"/>
    </source>
</evidence>
<evidence type="ECO:0000256" key="29">
    <source>
        <dbReference type="ARBA" id="ARBA00047578"/>
    </source>
</evidence>
<proteinExistence type="predicted"/>
<evidence type="ECO:0000259" key="58">
    <source>
        <dbReference type="PROSITE" id="PS50075"/>
    </source>
</evidence>
<evidence type="ECO:0000259" key="60">
    <source>
        <dbReference type="PROSITE" id="PS52019"/>
    </source>
</evidence>
<evidence type="ECO:0000256" key="22">
    <source>
        <dbReference type="ARBA" id="ARBA00023442"/>
    </source>
</evidence>
<comment type="catalytic activity">
    <reaction evidence="19">
        <text>(3R)-hydroxyoctadecanoyl-[ACP] = (2E)-octadecenoyl-[ACP] + H2O</text>
        <dbReference type="Rhea" id="RHEA:41924"/>
        <dbReference type="Rhea" id="RHEA-COMP:9654"/>
        <dbReference type="Rhea" id="RHEA-COMP:9655"/>
        <dbReference type="ChEBI" id="CHEBI:15377"/>
        <dbReference type="ChEBI" id="CHEBI:78488"/>
        <dbReference type="ChEBI" id="CHEBI:78489"/>
    </reaction>
    <physiologicalReaction direction="left-to-right" evidence="19">
        <dbReference type="Rhea" id="RHEA:41925"/>
    </physiologicalReaction>
</comment>
<comment type="catalytic activity">
    <reaction evidence="17">
        <text>a (3R)-hydroxyacyl-[ACP] = a (2E)-enoyl-[ACP] + H2O</text>
        <dbReference type="Rhea" id="RHEA:13097"/>
        <dbReference type="Rhea" id="RHEA-COMP:9925"/>
        <dbReference type="Rhea" id="RHEA-COMP:9945"/>
        <dbReference type="ChEBI" id="CHEBI:15377"/>
        <dbReference type="ChEBI" id="CHEBI:78784"/>
        <dbReference type="ChEBI" id="CHEBI:78827"/>
        <dbReference type="EC" id="4.2.1.59"/>
    </reaction>
    <physiologicalReaction direction="left-to-right" evidence="17">
        <dbReference type="Rhea" id="RHEA:13098"/>
    </physiologicalReaction>
</comment>
<comment type="catalytic activity">
    <reaction evidence="13">
        <text>(3R)-hydroxyoctanoyl-[ACP] = (2E)-octenoyl-[ACP] + H2O</text>
        <dbReference type="Rhea" id="RHEA:41844"/>
        <dbReference type="Rhea" id="RHEA-COMP:9634"/>
        <dbReference type="Rhea" id="RHEA-COMP:9635"/>
        <dbReference type="ChEBI" id="CHEBI:15377"/>
        <dbReference type="ChEBI" id="CHEBI:78461"/>
        <dbReference type="ChEBI" id="CHEBI:78462"/>
    </reaction>
    <physiologicalReaction direction="left-to-right" evidence="13">
        <dbReference type="Rhea" id="RHEA:41845"/>
    </physiologicalReaction>
</comment>
<comment type="catalytic activity">
    <reaction evidence="48">
        <text>3-oxohexadecanoyl-[ACP] + NADPH + H(+) = (3R)-hydroxyhexadecanoyl-[ACP] + NADP(+)</text>
        <dbReference type="Rhea" id="RHEA:41904"/>
        <dbReference type="Rhea" id="RHEA-COMP:9649"/>
        <dbReference type="Rhea" id="RHEA-COMP:9650"/>
        <dbReference type="ChEBI" id="CHEBI:15378"/>
        <dbReference type="ChEBI" id="CHEBI:57783"/>
        <dbReference type="ChEBI" id="CHEBI:58349"/>
        <dbReference type="ChEBI" id="CHEBI:78478"/>
        <dbReference type="ChEBI" id="CHEBI:78480"/>
    </reaction>
    <physiologicalReaction direction="left-to-right" evidence="48">
        <dbReference type="Rhea" id="RHEA:41905"/>
    </physiologicalReaction>
</comment>
<evidence type="ECO:0000256" key="9">
    <source>
        <dbReference type="ARBA" id="ARBA00023194"/>
    </source>
</evidence>
<dbReference type="SMART" id="SM00823">
    <property type="entry name" value="PKS_PP"/>
    <property type="match status" value="2"/>
</dbReference>
<dbReference type="SMART" id="SM00829">
    <property type="entry name" value="PKS_ER"/>
    <property type="match status" value="1"/>
</dbReference>
<evidence type="ECO:0000256" key="28">
    <source>
        <dbReference type="ARBA" id="ARBA00047500"/>
    </source>
</evidence>
<dbReference type="InterPro" id="IPR049552">
    <property type="entry name" value="PKS_DH_N"/>
</dbReference>
<dbReference type="InterPro" id="IPR042104">
    <property type="entry name" value="PKS_dehydratase_sf"/>
</dbReference>
<evidence type="ECO:0000313" key="61">
    <source>
        <dbReference type="EMBL" id="APU15329.1"/>
    </source>
</evidence>
<comment type="catalytic activity">
    <reaction evidence="35">
        <text>(2E)-dodecenoyl-[ACP] + NADPH + H(+) = dodecanoyl-[ACP] + NADP(+)</text>
        <dbReference type="Rhea" id="RHEA:41880"/>
        <dbReference type="Rhea" id="RHEA-COMP:9643"/>
        <dbReference type="Rhea" id="RHEA-COMP:9644"/>
        <dbReference type="ChEBI" id="CHEBI:15378"/>
        <dbReference type="ChEBI" id="CHEBI:57783"/>
        <dbReference type="ChEBI" id="CHEBI:58349"/>
        <dbReference type="ChEBI" id="CHEBI:65264"/>
        <dbReference type="ChEBI" id="CHEBI:78472"/>
    </reaction>
    <physiologicalReaction direction="left-to-right" evidence="35">
        <dbReference type="Rhea" id="RHEA:41881"/>
    </physiologicalReaction>
</comment>
<dbReference type="Gene3D" id="3.10.129.110">
    <property type="entry name" value="Polyketide synthase dehydratase"/>
    <property type="match status" value="2"/>
</dbReference>
<dbReference type="InterPro" id="IPR020843">
    <property type="entry name" value="ER"/>
</dbReference>
<dbReference type="Gene3D" id="3.40.50.1820">
    <property type="entry name" value="alpha/beta hydrolase"/>
    <property type="match status" value="1"/>
</dbReference>
<evidence type="ECO:0000256" key="41">
    <source>
        <dbReference type="ARBA" id="ARBA00048691"/>
    </source>
</evidence>
<dbReference type="GO" id="GO:0016297">
    <property type="term" value="F:fatty acyl-[ACP] hydrolase activity"/>
    <property type="evidence" value="ECO:0007669"/>
    <property type="project" value="UniProtKB-EC"/>
</dbReference>
<dbReference type="GO" id="GO:0004315">
    <property type="term" value="F:3-oxoacyl-[acyl-carrier-protein] synthase activity"/>
    <property type="evidence" value="ECO:0007669"/>
    <property type="project" value="UniProtKB-EC"/>
</dbReference>
<dbReference type="InterPro" id="IPR006162">
    <property type="entry name" value="Ppantetheine_attach_site"/>
</dbReference>
<evidence type="ECO:0000256" key="40">
    <source>
        <dbReference type="ARBA" id="ARBA00048650"/>
    </source>
</evidence>
<feature type="region of interest" description="N-terminal hotdog fold" evidence="57">
    <location>
        <begin position="2986"/>
        <end position="3110"/>
    </location>
</feature>
<evidence type="ECO:0000256" key="1">
    <source>
        <dbReference type="ARBA" id="ARBA00001957"/>
    </source>
</evidence>
<dbReference type="Pfam" id="PF16197">
    <property type="entry name" value="KAsynt_C_assoc"/>
    <property type="match status" value="2"/>
</dbReference>
<dbReference type="Pfam" id="PF00550">
    <property type="entry name" value="PP-binding"/>
    <property type="match status" value="2"/>
</dbReference>
<evidence type="ECO:0000256" key="47">
    <source>
        <dbReference type="ARBA" id="ARBA00049263"/>
    </source>
</evidence>
<dbReference type="InterPro" id="IPR001031">
    <property type="entry name" value="Thioesterase"/>
</dbReference>
<evidence type="ECO:0000256" key="52">
    <source>
        <dbReference type="ARBA" id="ARBA00049533"/>
    </source>
</evidence>
<dbReference type="SMART" id="SM00824">
    <property type="entry name" value="PKS_TE"/>
    <property type="match status" value="1"/>
</dbReference>
<evidence type="ECO:0000256" key="3">
    <source>
        <dbReference type="ARBA" id="ARBA00022450"/>
    </source>
</evidence>
<dbReference type="InterPro" id="IPR020807">
    <property type="entry name" value="PKS_DH"/>
</dbReference>
<evidence type="ECO:0000256" key="44">
    <source>
        <dbReference type="ARBA" id="ARBA00049019"/>
    </source>
</evidence>
<dbReference type="InterPro" id="IPR016035">
    <property type="entry name" value="Acyl_Trfase/lysoPLipase"/>
</dbReference>
<comment type="catalytic activity">
    <reaction evidence="27">
        <text>tetradecanoyl-[ACP] + malonyl-[ACP] + H(+) = 3-oxohexadecanoyl-[ACP] + holo-[ACP] + CO2</text>
        <dbReference type="Rhea" id="RHEA:41900"/>
        <dbReference type="Rhea" id="RHEA-COMP:9623"/>
        <dbReference type="Rhea" id="RHEA-COMP:9648"/>
        <dbReference type="Rhea" id="RHEA-COMP:9649"/>
        <dbReference type="Rhea" id="RHEA-COMP:9685"/>
        <dbReference type="ChEBI" id="CHEBI:15378"/>
        <dbReference type="ChEBI" id="CHEBI:16526"/>
        <dbReference type="ChEBI" id="CHEBI:64479"/>
        <dbReference type="ChEBI" id="CHEBI:78449"/>
        <dbReference type="ChEBI" id="CHEBI:78477"/>
        <dbReference type="ChEBI" id="CHEBI:78478"/>
    </reaction>
    <physiologicalReaction direction="left-to-right" evidence="27">
        <dbReference type="Rhea" id="RHEA:41901"/>
    </physiologicalReaction>
</comment>
<dbReference type="CDD" id="cd00833">
    <property type="entry name" value="PKS"/>
    <property type="match status" value="2"/>
</dbReference>
<dbReference type="GO" id="GO:0141148">
    <property type="term" value="F:enoyl-[acyl-carrier-protein] reductase (NADPH) activity"/>
    <property type="evidence" value="ECO:0007669"/>
    <property type="project" value="UniProtKB-EC"/>
</dbReference>
<dbReference type="PROSITE" id="PS00012">
    <property type="entry name" value="PHOSPHOPANTETHEINE"/>
    <property type="match status" value="2"/>
</dbReference>
<evidence type="ECO:0000256" key="31">
    <source>
        <dbReference type="ARBA" id="ARBA00047897"/>
    </source>
</evidence>
<gene>
    <name evidence="61" type="ORF">UA74_16435</name>
</gene>
<dbReference type="GO" id="GO:0047879">
    <property type="term" value="F:erythronolide synthase activity"/>
    <property type="evidence" value="ECO:0007669"/>
    <property type="project" value="UniProtKB-EC"/>
</dbReference>
<dbReference type="Gene3D" id="1.10.1200.10">
    <property type="entry name" value="ACP-like"/>
    <property type="match status" value="2"/>
</dbReference>
<dbReference type="InterPro" id="IPR009081">
    <property type="entry name" value="PP-bd_ACP"/>
</dbReference>
<comment type="function">
    <text evidence="22">Fatty acid synthetase is a multifunctional enzyme that catalyzes the de novo biosynthesis of long-chain saturated fatty acids starting from acetyl-CoA and malonyl-CoA in the presence of NADPH. This multifunctional protein contains 7 catalytic activities and a site for the binding of the prosthetic group 4'-phosphopantetheine of the acyl carrier protein ([ACP]) domain.</text>
</comment>
<feature type="region of interest" description="N-terminal hotdog fold" evidence="57">
    <location>
        <begin position="931"/>
        <end position="1052"/>
    </location>
</feature>
<keyword evidence="10" id="KW-0456">Lyase</keyword>
<evidence type="ECO:0000256" key="53">
    <source>
        <dbReference type="ARBA" id="ARBA00052442"/>
    </source>
</evidence>
<dbReference type="InterPro" id="IPR055123">
    <property type="entry name" value="SpnB-like_Rossmann"/>
</dbReference>
<evidence type="ECO:0000256" key="48">
    <source>
        <dbReference type="ARBA" id="ARBA00049414"/>
    </source>
</evidence>
<dbReference type="GO" id="GO:0031177">
    <property type="term" value="F:phosphopantetheine binding"/>
    <property type="evidence" value="ECO:0007669"/>
    <property type="project" value="InterPro"/>
</dbReference>
<comment type="catalytic activity">
    <reaction evidence="34">
        <text>hexadecanoyl-[ACP] + malonyl-[ACP] + H(+) = 3-oxooctadecanoyl-[ACP] + holo-[ACP] + CO2</text>
        <dbReference type="Rhea" id="RHEA:41916"/>
        <dbReference type="Rhea" id="RHEA-COMP:9623"/>
        <dbReference type="Rhea" id="RHEA-COMP:9652"/>
        <dbReference type="Rhea" id="RHEA-COMP:9653"/>
        <dbReference type="Rhea" id="RHEA-COMP:9685"/>
        <dbReference type="ChEBI" id="CHEBI:15378"/>
        <dbReference type="ChEBI" id="CHEBI:16526"/>
        <dbReference type="ChEBI" id="CHEBI:64479"/>
        <dbReference type="ChEBI" id="CHEBI:78449"/>
        <dbReference type="ChEBI" id="CHEBI:78483"/>
        <dbReference type="ChEBI" id="CHEBI:78487"/>
    </reaction>
    <physiologicalReaction direction="left-to-right" evidence="34">
        <dbReference type="Rhea" id="RHEA:41917"/>
    </physiologicalReaction>
</comment>
<evidence type="ECO:0000256" key="18">
    <source>
        <dbReference type="ARBA" id="ARBA00023398"/>
    </source>
</evidence>
<comment type="catalytic activity">
    <reaction evidence="18">
        <text>(3R)-hydroxytetradecanoyl-[ACP] = (2E)-tetradecenoyl-[ACP] + H2O</text>
        <dbReference type="Rhea" id="RHEA:41892"/>
        <dbReference type="Rhea" id="RHEA-COMP:9646"/>
        <dbReference type="Rhea" id="RHEA-COMP:9647"/>
        <dbReference type="ChEBI" id="CHEBI:15377"/>
        <dbReference type="ChEBI" id="CHEBI:78474"/>
        <dbReference type="ChEBI" id="CHEBI:78475"/>
    </reaction>
    <physiologicalReaction direction="left-to-right" evidence="18">
        <dbReference type="Rhea" id="RHEA:41893"/>
    </physiologicalReaction>
</comment>
<evidence type="ECO:0000256" key="16">
    <source>
        <dbReference type="ARBA" id="ARBA00023388"/>
    </source>
</evidence>
<comment type="cofactor">
    <cofactor evidence="1">
        <name>pantetheine 4'-phosphate</name>
        <dbReference type="ChEBI" id="CHEBI:47942"/>
    </cofactor>
</comment>
<dbReference type="InterPro" id="IPR049551">
    <property type="entry name" value="PKS_DH_C"/>
</dbReference>
<comment type="catalytic activity">
    <reaction evidence="16">
        <text>(3R)-hydroxydecanoyl-[ACP] = (2E)-decenoyl-[ACP] + H2O</text>
        <dbReference type="Rhea" id="RHEA:41860"/>
        <dbReference type="Rhea" id="RHEA-COMP:9638"/>
        <dbReference type="Rhea" id="RHEA-COMP:9639"/>
        <dbReference type="ChEBI" id="CHEBI:15377"/>
        <dbReference type="ChEBI" id="CHEBI:78466"/>
        <dbReference type="ChEBI" id="CHEBI:78467"/>
    </reaction>
    <physiologicalReaction direction="left-to-right" evidence="16">
        <dbReference type="Rhea" id="RHEA:41861"/>
    </physiologicalReaction>
</comment>
<evidence type="ECO:0000256" key="33">
    <source>
        <dbReference type="ARBA" id="ARBA00047961"/>
    </source>
</evidence>
<organism evidence="61 62">
    <name type="scientific">Actinoalloteichus fjordicus</name>
    <dbReference type="NCBI Taxonomy" id="1612552"/>
    <lineage>
        <taxon>Bacteria</taxon>
        <taxon>Bacillati</taxon>
        <taxon>Actinomycetota</taxon>
        <taxon>Actinomycetes</taxon>
        <taxon>Pseudonocardiales</taxon>
        <taxon>Pseudonocardiaceae</taxon>
        <taxon>Actinoalloteichus</taxon>
    </lineage>
</organism>
<keyword evidence="12" id="KW-0012">Acyltransferase</keyword>
<evidence type="ECO:0000256" key="50">
    <source>
        <dbReference type="ARBA" id="ARBA00049449"/>
    </source>
</evidence>
<dbReference type="Gene3D" id="3.30.70.3290">
    <property type="match status" value="2"/>
</dbReference>
<evidence type="ECO:0000256" key="35">
    <source>
        <dbReference type="ARBA" id="ARBA00048281"/>
    </source>
</evidence>
<feature type="domain" description="Ketosynthase family 3 (KS3)" evidence="59">
    <location>
        <begin position="2087"/>
        <end position="2513"/>
    </location>
</feature>
<accession>A0AAC9LFK8</accession>
<dbReference type="InterPro" id="IPR011032">
    <property type="entry name" value="GroES-like_sf"/>
</dbReference>
<dbReference type="InterPro" id="IPR029058">
    <property type="entry name" value="AB_hydrolase_fold"/>
</dbReference>
<dbReference type="SUPFAM" id="SSF53901">
    <property type="entry name" value="Thiolase-like"/>
    <property type="match status" value="2"/>
</dbReference>
<comment type="catalytic activity">
    <reaction evidence="42">
        <text>hexadecanoyl-[ACP] + H2O = hexadecanoate + holo-[ACP] + H(+)</text>
        <dbReference type="Rhea" id="RHEA:41932"/>
        <dbReference type="Rhea" id="RHEA-COMP:9652"/>
        <dbReference type="Rhea" id="RHEA-COMP:9685"/>
        <dbReference type="ChEBI" id="CHEBI:7896"/>
        <dbReference type="ChEBI" id="CHEBI:15377"/>
        <dbReference type="ChEBI" id="CHEBI:15378"/>
        <dbReference type="ChEBI" id="CHEBI:64479"/>
        <dbReference type="ChEBI" id="CHEBI:78483"/>
        <dbReference type="EC" id="3.1.2.14"/>
    </reaction>
    <physiologicalReaction direction="left-to-right" evidence="42">
        <dbReference type="Rhea" id="RHEA:41933"/>
    </physiologicalReaction>
</comment>
<feature type="active site" description="Proton donor; for dehydratase activity" evidence="57">
    <location>
        <position position="1127"/>
    </location>
</feature>
<dbReference type="PROSITE" id="PS00606">
    <property type="entry name" value="KS3_1"/>
    <property type="match status" value="2"/>
</dbReference>
<dbReference type="Gene3D" id="3.90.180.10">
    <property type="entry name" value="Medium-chain alcohol dehydrogenases, catalytic domain"/>
    <property type="match status" value="1"/>
</dbReference>
<dbReference type="InterPro" id="IPR050091">
    <property type="entry name" value="PKS_NRPS_Biosynth_Enz"/>
</dbReference>
<dbReference type="InterPro" id="IPR032821">
    <property type="entry name" value="PKS_assoc"/>
</dbReference>
<dbReference type="InterPro" id="IPR057326">
    <property type="entry name" value="KR_dom"/>
</dbReference>
<comment type="catalytic activity">
    <reaction evidence="46">
        <text>(2E)-tetradecenoyl-[ACP] + NADPH + H(+) = tetradecanoyl-[ACP] + NADP(+)</text>
        <dbReference type="Rhea" id="RHEA:41896"/>
        <dbReference type="Rhea" id="RHEA-COMP:9647"/>
        <dbReference type="Rhea" id="RHEA-COMP:9648"/>
        <dbReference type="ChEBI" id="CHEBI:15378"/>
        <dbReference type="ChEBI" id="CHEBI:57783"/>
        <dbReference type="ChEBI" id="CHEBI:58349"/>
        <dbReference type="ChEBI" id="CHEBI:78475"/>
        <dbReference type="ChEBI" id="CHEBI:78477"/>
    </reaction>
    <physiologicalReaction direction="left-to-right" evidence="46">
        <dbReference type="Rhea" id="RHEA:41897"/>
    </physiologicalReaction>
</comment>
<protein>
    <submittedName>
        <fullName evidence="61">Polyketide synthase family protein</fullName>
    </submittedName>
</protein>
<evidence type="ECO:0000256" key="32">
    <source>
        <dbReference type="ARBA" id="ARBA00047953"/>
    </source>
</evidence>
<comment type="catalytic activity">
    <reaction evidence="29">
        <text>dodecanoyl-[ACP] + malonyl-[ACP] + H(+) = 3-oxotetradecanoyl-[ACP] + holo-[ACP] + CO2</text>
        <dbReference type="Rhea" id="RHEA:41884"/>
        <dbReference type="Rhea" id="RHEA-COMP:9623"/>
        <dbReference type="Rhea" id="RHEA-COMP:9644"/>
        <dbReference type="Rhea" id="RHEA-COMP:9645"/>
        <dbReference type="Rhea" id="RHEA-COMP:9685"/>
        <dbReference type="ChEBI" id="CHEBI:15378"/>
        <dbReference type="ChEBI" id="CHEBI:16526"/>
        <dbReference type="ChEBI" id="CHEBI:64479"/>
        <dbReference type="ChEBI" id="CHEBI:65264"/>
        <dbReference type="ChEBI" id="CHEBI:78449"/>
        <dbReference type="ChEBI" id="CHEBI:78473"/>
    </reaction>
    <physiologicalReaction direction="left-to-right" evidence="29">
        <dbReference type="Rhea" id="RHEA:41885"/>
    </physiologicalReaction>
</comment>
<dbReference type="InterPro" id="IPR020841">
    <property type="entry name" value="PKS_Beta-ketoAc_synthase_dom"/>
</dbReference>
<dbReference type="InterPro" id="IPR002364">
    <property type="entry name" value="Quin_OxRdtase/zeta-crystal_CS"/>
</dbReference>
<dbReference type="CDD" id="cd08956">
    <property type="entry name" value="KR_3_FAS_SDR_x"/>
    <property type="match status" value="2"/>
</dbReference>
<comment type="catalytic activity">
    <reaction evidence="14">
        <text>(3R)-hydroxydodecanoyl-[ACP] = (2E)-dodecenoyl-[ACP] + H2O</text>
        <dbReference type="Rhea" id="RHEA:41876"/>
        <dbReference type="Rhea" id="RHEA-COMP:9642"/>
        <dbReference type="Rhea" id="RHEA-COMP:9643"/>
        <dbReference type="ChEBI" id="CHEBI:15377"/>
        <dbReference type="ChEBI" id="CHEBI:78470"/>
        <dbReference type="ChEBI" id="CHEBI:78472"/>
    </reaction>
    <physiologicalReaction direction="left-to-right" evidence="14">
        <dbReference type="Rhea" id="RHEA:41877"/>
    </physiologicalReaction>
</comment>
<comment type="catalytic activity">
    <reaction evidence="45">
        <text>decanoyl-[ACP] + malonyl-[ACP] + H(+) = 3-oxododecanoyl-[ACP] + holo-[ACP] + CO2</text>
        <dbReference type="Rhea" id="RHEA:41868"/>
        <dbReference type="Rhea" id="RHEA-COMP:9623"/>
        <dbReference type="Rhea" id="RHEA-COMP:9640"/>
        <dbReference type="Rhea" id="RHEA-COMP:9641"/>
        <dbReference type="Rhea" id="RHEA-COMP:9685"/>
        <dbReference type="ChEBI" id="CHEBI:15378"/>
        <dbReference type="ChEBI" id="CHEBI:16526"/>
        <dbReference type="ChEBI" id="CHEBI:64479"/>
        <dbReference type="ChEBI" id="CHEBI:78449"/>
        <dbReference type="ChEBI" id="CHEBI:78468"/>
        <dbReference type="ChEBI" id="CHEBI:78469"/>
    </reaction>
    <physiologicalReaction direction="left-to-right" evidence="45">
        <dbReference type="Rhea" id="RHEA:41869"/>
    </physiologicalReaction>
</comment>
<evidence type="ECO:0000256" key="39">
    <source>
        <dbReference type="ARBA" id="ARBA00048571"/>
    </source>
</evidence>
<comment type="catalytic activity">
    <reaction evidence="24">
        <text>hexanoyl-[ACP] + malonyl-[ACP] + H(+) = 3-oxooctanoyl-[ACP] + holo-[ACP] + CO2</text>
        <dbReference type="Rhea" id="RHEA:41836"/>
        <dbReference type="Rhea" id="RHEA-COMP:9623"/>
        <dbReference type="Rhea" id="RHEA-COMP:9632"/>
        <dbReference type="Rhea" id="RHEA-COMP:9633"/>
        <dbReference type="Rhea" id="RHEA-COMP:9685"/>
        <dbReference type="ChEBI" id="CHEBI:15378"/>
        <dbReference type="ChEBI" id="CHEBI:16526"/>
        <dbReference type="ChEBI" id="CHEBI:64479"/>
        <dbReference type="ChEBI" id="CHEBI:78449"/>
        <dbReference type="ChEBI" id="CHEBI:78459"/>
        <dbReference type="ChEBI" id="CHEBI:78460"/>
    </reaction>
    <physiologicalReaction direction="left-to-right" evidence="24">
        <dbReference type="Rhea" id="RHEA:41837"/>
    </physiologicalReaction>
</comment>
<dbReference type="SUPFAM" id="SSF55048">
    <property type="entry name" value="Probable ACP-binding domain of malonyl-CoA ACP transacylase"/>
    <property type="match status" value="2"/>
</dbReference>
<dbReference type="CDD" id="cd05195">
    <property type="entry name" value="enoyl_red"/>
    <property type="match status" value="1"/>
</dbReference>
<dbReference type="InterPro" id="IPR036291">
    <property type="entry name" value="NAD(P)-bd_dom_sf"/>
</dbReference>
<feature type="region of interest" description="C-terminal hotdog fold" evidence="57">
    <location>
        <begin position="3121"/>
        <end position="3246"/>
    </location>
</feature>
<comment type="catalytic activity">
    <reaction evidence="47">
        <text>3-oxododecanoyl-[ACP] + NADPH + H(+) = (3R)-hydroxydodecanoyl-[ACP] + NADP(+)</text>
        <dbReference type="Rhea" id="RHEA:41872"/>
        <dbReference type="Rhea" id="RHEA-COMP:9641"/>
        <dbReference type="Rhea" id="RHEA-COMP:9642"/>
        <dbReference type="ChEBI" id="CHEBI:15378"/>
        <dbReference type="ChEBI" id="CHEBI:57783"/>
        <dbReference type="ChEBI" id="CHEBI:58349"/>
        <dbReference type="ChEBI" id="CHEBI:78469"/>
        <dbReference type="ChEBI" id="CHEBI:78470"/>
    </reaction>
    <physiologicalReaction direction="left-to-right" evidence="47">
        <dbReference type="Rhea" id="RHEA:41873"/>
    </physiologicalReaction>
</comment>
<evidence type="ECO:0000313" key="62">
    <source>
        <dbReference type="Proteomes" id="UP000185511"/>
    </source>
</evidence>
<dbReference type="InterPro" id="IPR020802">
    <property type="entry name" value="TesA-like"/>
</dbReference>
<comment type="catalytic activity">
    <reaction evidence="39">
        <text>3-oxohexanoyl-[ACP] + NADPH + H(+) = (3R)-hydroxyhexanoyl-[ACP] + NADP(+)</text>
        <dbReference type="Rhea" id="RHEA:41824"/>
        <dbReference type="Rhea" id="RHEA-COMP:9629"/>
        <dbReference type="Rhea" id="RHEA-COMP:9630"/>
        <dbReference type="ChEBI" id="CHEBI:15378"/>
        <dbReference type="ChEBI" id="CHEBI:57783"/>
        <dbReference type="ChEBI" id="CHEBI:58349"/>
        <dbReference type="ChEBI" id="CHEBI:78456"/>
        <dbReference type="ChEBI" id="CHEBI:78457"/>
    </reaction>
    <physiologicalReaction direction="left-to-right" evidence="39">
        <dbReference type="Rhea" id="RHEA:41825"/>
    </physiologicalReaction>
</comment>
<dbReference type="InterPro" id="IPR014030">
    <property type="entry name" value="Ketoacyl_synth_N"/>
</dbReference>
<comment type="catalytic activity">
    <reaction evidence="43">
        <text>3-oxotetradecanoyl-[ACP] + NADPH + H(+) = (3R)-hydroxytetradecanoyl-[ACP] + NADP(+)</text>
        <dbReference type="Rhea" id="RHEA:41888"/>
        <dbReference type="Rhea" id="RHEA-COMP:9645"/>
        <dbReference type="Rhea" id="RHEA-COMP:9646"/>
        <dbReference type="ChEBI" id="CHEBI:15378"/>
        <dbReference type="ChEBI" id="CHEBI:57783"/>
        <dbReference type="ChEBI" id="CHEBI:58349"/>
        <dbReference type="ChEBI" id="CHEBI:78473"/>
        <dbReference type="ChEBI" id="CHEBI:78474"/>
    </reaction>
    <physiologicalReaction direction="left-to-right" evidence="43">
        <dbReference type="Rhea" id="RHEA:41889"/>
    </physiologicalReaction>
</comment>
<comment type="catalytic activity">
    <reaction evidence="37">
        <text>(2E)-octenoyl-[ACP] + NADPH + H(+) = octanoyl-[ACP] + NADP(+)</text>
        <dbReference type="Rhea" id="RHEA:41848"/>
        <dbReference type="Rhea" id="RHEA-COMP:9635"/>
        <dbReference type="Rhea" id="RHEA-COMP:9636"/>
        <dbReference type="ChEBI" id="CHEBI:15378"/>
        <dbReference type="ChEBI" id="CHEBI:57783"/>
        <dbReference type="ChEBI" id="CHEBI:58349"/>
        <dbReference type="ChEBI" id="CHEBI:78462"/>
        <dbReference type="ChEBI" id="CHEBI:78463"/>
    </reaction>
    <physiologicalReaction direction="left-to-right" evidence="37">
        <dbReference type="Rhea" id="RHEA:41849"/>
    </physiologicalReaction>
</comment>
<keyword evidence="7" id="KW-0702">S-nitrosylation</keyword>
<dbReference type="PANTHER" id="PTHR43775">
    <property type="entry name" value="FATTY ACID SYNTHASE"/>
    <property type="match status" value="1"/>
</dbReference>
<evidence type="ECO:0000256" key="12">
    <source>
        <dbReference type="ARBA" id="ARBA00023315"/>
    </source>
</evidence>
<evidence type="ECO:0000256" key="30">
    <source>
        <dbReference type="ARBA" id="ARBA00047810"/>
    </source>
</evidence>
<dbReference type="FunFam" id="3.40.50.720:FF:000209">
    <property type="entry name" value="Polyketide synthase Pks12"/>
    <property type="match status" value="1"/>
</dbReference>
<dbReference type="SUPFAM" id="SSF50129">
    <property type="entry name" value="GroES-like"/>
    <property type="match status" value="1"/>
</dbReference>
<evidence type="ECO:0000256" key="56">
    <source>
        <dbReference type="ARBA" id="ARBA00063272"/>
    </source>
</evidence>
<dbReference type="EMBL" id="CP016076">
    <property type="protein sequence ID" value="APU15329.1"/>
    <property type="molecule type" value="Genomic_DNA"/>
</dbReference>
<evidence type="ECO:0000256" key="38">
    <source>
        <dbReference type="ARBA" id="ARBA00048506"/>
    </source>
</evidence>
<comment type="pathway">
    <text evidence="55">Antibiotic biosynthesis; erythromycin biosynthesis.</text>
</comment>
<dbReference type="Pfam" id="PF14765">
    <property type="entry name" value="PS-DH"/>
    <property type="match status" value="2"/>
</dbReference>
<dbReference type="GO" id="GO:0033068">
    <property type="term" value="P:macrolide biosynthetic process"/>
    <property type="evidence" value="ECO:0007669"/>
    <property type="project" value="UniProtKB-ARBA"/>
</dbReference>
<dbReference type="Pfam" id="PF08240">
    <property type="entry name" value="ADH_N"/>
    <property type="match status" value="1"/>
</dbReference>
<dbReference type="InterPro" id="IPR020806">
    <property type="entry name" value="PKS_PP-bd"/>
</dbReference>
<keyword evidence="5" id="KW-0808">Transferase</keyword>
<keyword evidence="11" id="KW-0511">Multifunctional enzyme</keyword>
<keyword evidence="3" id="KW-0596">Phosphopantetheine</keyword>
<evidence type="ECO:0000256" key="26">
    <source>
        <dbReference type="ARBA" id="ARBA00047440"/>
    </source>
</evidence>
<comment type="catalytic activity">
    <reaction evidence="31">
        <text>(2E)-hexenoyl-[ACP] + NADPH + H(+) = hexanoyl-[ACP] + NADP(+)</text>
        <dbReference type="Rhea" id="RHEA:41832"/>
        <dbReference type="Rhea" id="RHEA-COMP:9631"/>
        <dbReference type="Rhea" id="RHEA-COMP:9632"/>
        <dbReference type="ChEBI" id="CHEBI:15378"/>
        <dbReference type="ChEBI" id="CHEBI:57783"/>
        <dbReference type="ChEBI" id="CHEBI:58349"/>
        <dbReference type="ChEBI" id="CHEBI:78458"/>
        <dbReference type="ChEBI" id="CHEBI:78459"/>
    </reaction>
    <physiologicalReaction direction="left-to-right" evidence="31">
        <dbReference type="Rhea" id="RHEA:41833"/>
    </physiologicalReaction>
</comment>
<evidence type="ECO:0000256" key="6">
    <source>
        <dbReference type="ARBA" id="ARBA00022737"/>
    </source>
</evidence>
<comment type="catalytic activity">
    <reaction evidence="51">
        <text>(2E)-decenoyl-[ACP] + NADPH + H(+) = decanoyl-[ACP] + NADP(+)</text>
        <dbReference type="Rhea" id="RHEA:41864"/>
        <dbReference type="Rhea" id="RHEA-COMP:9639"/>
        <dbReference type="Rhea" id="RHEA-COMP:9640"/>
        <dbReference type="ChEBI" id="CHEBI:15378"/>
        <dbReference type="ChEBI" id="CHEBI:57783"/>
        <dbReference type="ChEBI" id="CHEBI:58349"/>
        <dbReference type="ChEBI" id="CHEBI:78467"/>
        <dbReference type="ChEBI" id="CHEBI:78468"/>
    </reaction>
    <physiologicalReaction direction="left-to-right" evidence="51">
        <dbReference type="Rhea" id="RHEA:41865"/>
    </physiologicalReaction>
</comment>
<comment type="catalytic activity">
    <reaction evidence="53">
        <text>6 (S)-methylmalonyl-CoA + propanoyl-CoA + 6 NADPH + 12 H(+) = 6-deoxyerythronolide B + 6 CO2 + 6 NADP(+) + 7 CoA + H2O</text>
        <dbReference type="Rhea" id="RHEA:23068"/>
        <dbReference type="ChEBI" id="CHEBI:15377"/>
        <dbReference type="ChEBI" id="CHEBI:15378"/>
        <dbReference type="ChEBI" id="CHEBI:16089"/>
        <dbReference type="ChEBI" id="CHEBI:16526"/>
        <dbReference type="ChEBI" id="CHEBI:57287"/>
        <dbReference type="ChEBI" id="CHEBI:57327"/>
        <dbReference type="ChEBI" id="CHEBI:57392"/>
        <dbReference type="ChEBI" id="CHEBI:57783"/>
        <dbReference type="ChEBI" id="CHEBI:58349"/>
        <dbReference type="EC" id="2.3.1.94"/>
    </reaction>
</comment>
<evidence type="ECO:0000256" key="49">
    <source>
        <dbReference type="ARBA" id="ARBA00049422"/>
    </source>
</evidence>
<name>A0AAC9LFK8_9PSEU</name>
<evidence type="ECO:0000256" key="2">
    <source>
        <dbReference type="ARBA" id="ARBA00005189"/>
    </source>
</evidence>
<comment type="subunit">
    <text evidence="56">Homodimer. Erythronolide synthase is composed of EryAI, EryAII and EryAIII multimodular (2 modules) polypeptides each coding for a functional synthase subunit which participates in 2 of the six FAS-like elongation steps required for formation of the polyketide. Module 1, 2, 3, 4, 5, and 6 participating in biosynthesis steps 1, 2, 3, 4, 5, and 6, respectively.</text>
</comment>
<evidence type="ECO:0000256" key="45">
    <source>
        <dbReference type="ARBA" id="ARBA00049109"/>
    </source>
</evidence>
<dbReference type="InterPro" id="IPR049900">
    <property type="entry name" value="PKS_mFAS_DH"/>
</dbReference>
<dbReference type="FunFam" id="3.40.366.10:FF:000002">
    <property type="entry name" value="Probable polyketide synthase 2"/>
    <property type="match status" value="1"/>
</dbReference>
<dbReference type="SUPFAM" id="SSF52151">
    <property type="entry name" value="FabD/lysophospholipase-like"/>
    <property type="match status" value="2"/>
</dbReference>
<evidence type="ECO:0000259" key="59">
    <source>
        <dbReference type="PROSITE" id="PS52004"/>
    </source>
</evidence>
<evidence type="ECO:0000256" key="57">
    <source>
        <dbReference type="PROSITE-ProRule" id="PRU01363"/>
    </source>
</evidence>
<comment type="catalytic activity">
    <reaction evidence="52">
        <text>octanoyl-[ACP] + malonyl-[ACP] + H(+) = 3-oxodecanoyl-[ACP] + holo-[ACP] + CO2</text>
        <dbReference type="Rhea" id="RHEA:41852"/>
        <dbReference type="Rhea" id="RHEA-COMP:9623"/>
        <dbReference type="Rhea" id="RHEA-COMP:9636"/>
        <dbReference type="Rhea" id="RHEA-COMP:9637"/>
        <dbReference type="Rhea" id="RHEA-COMP:9685"/>
        <dbReference type="ChEBI" id="CHEBI:15378"/>
        <dbReference type="ChEBI" id="CHEBI:16526"/>
        <dbReference type="ChEBI" id="CHEBI:64479"/>
        <dbReference type="ChEBI" id="CHEBI:78449"/>
        <dbReference type="ChEBI" id="CHEBI:78463"/>
        <dbReference type="ChEBI" id="CHEBI:78464"/>
    </reaction>
    <physiologicalReaction direction="left-to-right" evidence="52">
        <dbReference type="Rhea" id="RHEA:41853"/>
    </physiologicalReaction>
</comment>
<feature type="domain" description="PKS/mFAS DH" evidence="60">
    <location>
        <begin position="931"/>
        <end position="1205"/>
    </location>
</feature>
<evidence type="ECO:0000256" key="14">
    <source>
        <dbReference type="ARBA" id="ARBA00023351"/>
    </source>
</evidence>
<evidence type="ECO:0000256" key="15">
    <source>
        <dbReference type="ARBA" id="ARBA00023373"/>
    </source>
</evidence>
<evidence type="ECO:0000256" key="8">
    <source>
        <dbReference type="ARBA" id="ARBA00022898"/>
    </source>
</evidence>
<comment type="catalytic activity">
    <reaction evidence="28">
        <text>(2E)-butenoyl-[ACP] + NADPH + H(+) = butanoyl-[ACP] + NADP(+)</text>
        <dbReference type="Rhea" id="RHEA:41812"/>
        <dbReference type="Rhea" id="RHEA-COMP:9627"/>
        <dbReference type="Rhea" id="RHEA-COMP:9628"/>
        <dbReference type="ChEBI" id="CHEBI:15378"/>
        <dbReference type="ChEBI" id="CHEBI:57783"/>
        <dbReference type="ChEBI" id="CHEBI:58349"/>
        <dbReference type="ChEBI" id="CHEBI:78453"/>
        <dbReference type="ChEBI" id="CHEBI:78454"/>
    </reaction>
    <physiologicalReaction direction="left-to-right" evidence="28">
        <dbReference type="Rhea" id="RHEA:41813"/>
    </physiologicalReaction>
</comment>
<evidence type="ECO:0000256" key="37">
    <source>
        <dbReference type="ARBA" id="ARBA00048420"/>
    </source>
</evidence>
<comment type="catalytic activity">
    <reaction evidence="20">
        <text>(3R)-hydroxyhexadecanoyl-[ACP] = (2E)-hexadecenoyl-[ACP] + H2O</text>
        <dbReference type="Rhea" id="RHEA:41908"/>
        <dbReference type="Rhea" id="RHEA-COMP:9650"/>
        <dbReference type="Rhea" id="RHEA-COMP:9651"/>
        <dbReference type="ChEBI" id="CHEBI:15377"/>
        <dbReference type="ChEBI" id="CHEBI:78480"/>
        <dbReference type="ChEBI" id="CHEBI:78481"/>
    </reaction>
    <physiologicalReaction direction="left-to-right" evidence="20">
        <dbReference type="Rhea" id="RHEA:41909"/>
    </physiologicalReaction>
</comment>
<keyword evidence="62" id="KW-1185">Reference proteome</keyword>
<dbReference type="SMART" id="SM00827">
    <property type="entry name" value="PKS_AT"/>
    <property type="match status" value="2"/>
</dbReference>
<comment type="catalytic activity">
    <reaction evidence="40">
        <text>a 2,3-saturated acyl-[ACP] + NADP(+) = a (2E)-enoyl-[ACP] + NADPH + H(+)</text>
        <dbReference type="Rhea" id="RHEA:22564"/>
        <dbReference type="Rhea" id="RHEA-COMP:9925"/>
        <dbReference type="Rhea" id="RHEA-COMP:9926"/>
        <dbReference type="ChEBI" id="CHEBI:15378"/>
        <dbReference type="ChEBI" id="CHEBI:57783"/>
        <dbReference type="ChEBI" id="CHEBI:58349"/>
        <dbReference type="ChEBI" id="CHEBI:78784"/>
        <dbReference type="ChEBI" id="CHEBI:78785"/>
        <dbReference type="EC" id="1.3.1.39"/>
    </reaction>
    <physiologicalReaction direction="right-to-left" evidence="40">
        <dbReference type="Rhea" id="RHEA:22566"/>
    </physiologicalReaction>
</comment>
<comment type="caution">
    <text evidence="57">Lacks conserved residue(s) required for the propagation of feature annotation.</text>
</comment>
<dbReference type="Pfam" id="PF22953">
    <property type="entry name" value="SpnB_Rossmann"/>
    <property type="match status" value="2"/>
</dbReference>
<comment type="catalytic activity">
    <reaction evidence="38">
        <text>a fatty acyl-[ACP] + malonyl-[ACP] + H(+) = a 3-oxoacyl-[ACP] + holo-[ACP] + CO2</text>
        <dbReference type="Rhea" id="RHEA:22836"/>
        <dbReference type="Rhea" id="RHEA-COMP:9623"/>
        <dbReference type="Rhea" id="RHEA-COMP:9685"/>
        <dbReference type="Rhea" id="RHEA-COMP:9916"/>
        <dbReference type="Rhea" id="RHEA-COMP:14125"/>
        <dbReference type="ChEBI" id="CHEBI:15378"/>
        <dbReference type="ChEBI" id="CHEBI:16526"/>
        <dbReference type="ChEBI" id="CHEBI:64479"/>
        <dbReference type="ChEBI" id="CHEBI:78449"/>
        <dbReference type="ChEBI" id="CHEBI:78776"/>
        <dbReference type="ChEBI" id="CHEBI:138651"/>
        <dbReference type="EC" id="2.3.1.41"/>
    </reaction>
    <physiologicalReaction direction="left-to-right" evidence="38">
        <dbReference type="Rhea" id="RHEA:22837"/>
    </physiologicalReaction>
</comment>
<evidence type="ECO:0000256" key="24">
    <source>
        <dbReference type="ARBA" id="ARBA00047394"/>
    </source>
</evidence>
<dbReference type="SUPFAM" id="SSF51735">
    <property type="entry name" value="NAD(P)-binding Rossmann-fold domains"/>
    <property type="match status" value="5"/>
</dbReference>
<keyword evidence="4" id="KW-0597">Phosphoprotein</keyword>
<dbReference type="FunFam" id="3.90.180.10:FF:000032">
    <property type="entry name" value="Probable polyketide synthase pks1"/>
    <property type="match status" value="1"/>
</dbReference>
<dbReference type="KEGG" id="acad:UA74_16435"/>
<evidence type="ECO:0000256" key="51">
    <source>
        <dbReference type="ARBA" id="ARBA00049521"/>
    </source>
</evidence>
<keyword evidence="8" id="KW-0663">Pyridoxal phosphate</keyword>
<dbReference type="PROSITE" id="PS50075">
    <property type="entry name" value="CARRIER"/>
    <property type="match status" value="2"/>
</dbReference>
<dbReference type="PROSITE" id="PS52019">
    <property type="entry name" value="PKS_MFAS_DH"/>
    <property type="match status" value="2"/>
</dbReference>
<dbReference type="Pfam" id="PF02801">
    <property type="entry name" value="Ketoacyl-synt_C"/>
    <property type="match status" value="2"/>
</dbReference>
<dbReference type="Pfam" id="PF21089">
    <property type="entry name" value="PKS_DH_N"/>
    <property type="match status" value="2"/>
</dbReference>
<comment type="catalytic activity">
    <reaction evidence="50">
        <text>butanoyl-[ACP] + malonyl-[ACP] + H(+) = 3-oxohexanoyl-[ACP] + holo-[ACP] + CO2</text>
        <dbReference type="Rhea" id="RHEA:41820"/>
        <dbReference type="Rhea" id="RHEA-COMP:9623"/>
        <dbReference type="Rhea" id="RHEA-COMP:9628"/>
        <dbReference type="Rhea" id="RHEA-COMP:9629"/>
        <dbReference type="Rhea" id="RHEA-COMP:9685"/>
        <dbReference type="ChEBI" id="CHEBI:15378"/>
        <dbReference type="ChEBI" id="CHEBI:16526"/>
        <dbReference type="ChEBI" id="CHEBI:64479"/>
        <dbReference type="ChEBI" id="CHEBI:78449"/>
        <dbReference type="ChEBI" id="CHEBI:78454"/>
        <dbReference type="ChEBI" id="CHEBI:78456"/>
    </reaction>
    <physiologicalReaction direction="left-to-right" evidence="50">
        <dbReference type="Rhea" id="RHEA:41821"/>
    </physiologicalReaction>
</comment>
<comment type="catalytic activity">
    <reaction evidence="41">
        <text>holo-[ACP] + acetyl-CoA = acetyl-[ACP] + CoA</text>
        <dbReference type="Rhea" id="RHEA:41788"/>
        <dbReference type="Rhea" id="RHEA-COMP:9621"/>
        <dbReference type="Rhea" id="RHEA-COMP:9685"/>
        <dbReference type="ChEBI" id="CHEBI:57287"/>
        <dbReference type="ChEBI" id="CHEBI:57288"/>
        <dbReference type="ChEBI" id="CHEBI:64479"/>
        <dbReference type="ChEBI" id="CHEBI:78446"/>
        <dbReference type="EC" id="2.3.1.38"/>
    </reaction>
    <physiologicalReaction direction="left-to-right" evidence="41">
        <dbReference type="Rhea" id="RHEA:41789"/>
    </physiologicalReaction>
</comment>
<evidence type="ECO:0000256" key="46">
    <source>
        <dbReference type="ARBA" id="ARBA00049171"/>
    </source>
</evidence>